<dbReference type="InterPro" id="IPR035919">
    <property type="entry name" value="EAL_sf"/>
</dbReference>
<dbReference type="Gene3D" id="3.30.70.100">
    <property type="match status" value="1"/>
</dbReference>
<organism evidence="3 4">
    <name type="scientific">Erwinia aeris</name>
    <dbReference type="NCBI Taxonomy" id="3239803"/>
    <lineage>
        <taxon>Bacteria</taxon>
        <taxon>Pseudomonadati</taxon>
        <taxon>Pseudomonadota</taxon>
        <taxon>Gammaproteobacteria</taxon>
        <taxon>Enterobacterales</taxon>
        <taxon>Erwiniaceae</taxon>
        <taxon>Erwinia</taxon>
    </lineage>
</organism>
<evidence type="ECO:0000313" key="3">
    <source>
        <dbReference type="EMBL" id="MEY8769302.1"/>
    </source>
</evidence>
<dbReference type="PROSITE" id="PS50883">
    <property type="entry name" value="EAL"/>
    <property type="match status" value="1"/>
</dbReference>
<comment type="caution">
    <text evidence="3">The sequence shown here is derived from an EMBL/GenBank/DDBJ whole genome shotgun (WGS) entry which is preliminary data.</text>
</comment>
<keyword evidence="4" id="KW-1185">Reference proteome</keyword>
<dbReference type="Gene3D" id="3.20.20.450">
    <property type="entry name" value="EAL domain"/>
    <property type="match status" value="1"/>
</dbReference>
<dbReference type="SMART" id="SM00052">
    <property type="entry name" value="EAL"/>
    <property type="match status" value="1"/>
</dbReference>
<dbReference type="RefSeq" id="WP_253454130.1">
    <property type="nucleotide sequence ID" value="NZ_JBGFFX010000001.1"/>
</dbReference>
<dbReference type="Pfam" id="PF04940">
    <property type="entry name" value="BLUF"/>
    <property type="match status" value="1"/>
</dbReference>
<dbReference type="SUPFAM" id="SSF54975">
    <property type="entry name" value="Acylphosphatase/BLUF domain-like"/>
    <property type="match status" value="1"/>
</dbReference>
<dbReference type="InterPro" id="IPR007024">
    <property type="entry name" value="BLUF_domain"/>
</dbReference>
<dbReference type="CDD" id="cd01948">
    <property type="entry name" value="EAL"/>
    <property type="match status" value="1"/>
</dbReference>
<accession>A0ABV4E345</accession>
<dbReference type="InterPro" id="IPR001633">
    <property type="entry name" value="EAL_dom"/>
</dbReference>
<feature type="domain" description="BLUF" evidence="2">
    <location>
        <begin position="2"/>
        <end position="93"/>
    </location>
</feature>
<dbReference type="Proteomes" id="UP001565243">
    <property type="component" value="Unassembled WGS sequence"/>
</dbReference>
<proteinExistence type="predicted"/>
<name>A0ABV4E345_9GAMM</name>
<evidence type="ECO:0000313" key="4">
    <source>
        <dbReference type="Proteomes" id="UP001565243"/>
    </source>
</evidence>
<dbReference type="EMBL" id="JBGFFX010000001">
    <property type="protein sequence ID" value="MEY8769302.1"/>
    <property type="molecule type" value="Genomic_DNA"/>
</dbReference>
<dbReference type="PANTHER" id="PTHR33121">
    <property type="entry name" value="CYCLIC DI-GMP PHOSPHODIESTERASE PDEF"/>
    <property type="match status" value="1"/>
</dbReference>
<dbReference type="SUPFAM" id="SSF141868">
    <property type="entry name" value="EAL domain-like"/>
    <property type="match status" value="1"/>
</dbReference>
<reference evidence="3 4" key="1">
    <citation type="submission" date="2024-07" db="EMBL/GenBank/DDBJ databases">
        <authorList>
            <person name="Hebao G."/>
        </authorList>
    </citation>
    <scope>NUCLEOTIDE SEQUENCE [LARGE SCALE GENOMIC DNA]</scope>
    <source>
        <strain evidence="3 4">ACCC 02193</strain>
    </source>
</reference>
<evidence type="ECO:0000259" key="2">
    <source>
        <dbReference type="PROSITE" id="PS50925"/>
    </source>
</evidence>
<dbReference type="PANTHER" id="PTHR33121:SF15">
    <property type="entry name" value="BLUE LIGHT- AND TEMPERATURE-REGULATED ANTIREPRESSOR BLUF"/>
    <property type="match status" value="1"/>
</dbReference>
<feature type="domain" description="EAL" evidence="1">
    <location>
        <begin position="154"/>
        <end position="403"/>
    </location>
</feature>
<sequence>MLSTIIYRSHISDDVAYKTLGKLAEQANQVNESHSVTGILLFNGTHFFQVLEGPEDAVTAIYEEICNDPRHHNLVELMRDYAPARRFGNVGMELFDLREYDPENVLQAVLDKGTSKYQLTYDDRALQFLRVFVDATERENYFEIPPGDSWEFVVDREEALPREAVPSATADYSFAFQPIIDPLSRQIVSLEAVMRPTSGMSAADYLAGLPRSERYSVDLKSKQHVFAMAKQLGINGLTLSINLLPMSLAIVPDAVDFLLEAIHANGLVPEQIVVEVTENGTVFRADEFEAAIKKLKASGISLAIDGFGAGSAGLVLLTQFQPDKIKIDRNIIADVHKSGPKQAIVQAILKFCSSLQIAVIAEGVNKPEEWMWLESAGICNFQGALFAPSTLNAFPVVAWPEKLEND</sequence>
<dbReference type="Pfam" id="PF00563">
    <property type="entry name" value="EAL"/>
    <property type="match status" value="1"/>
</dbReference>
<dbReference type="InterPro" id="IPR036046">
    <property type="entry name" value="Acylphosphatase-like_dom_sf"/>
</dbReference>
<evidence type="ECO:0000259" key="1">
    <source>
        <dbReference type="PROSITE" id="PS50883"/>
    </source>
</evidence>
<protein>
    <submittedName>
        <fullName evidence="3">Diguanylate phosphodiesterase</fullName>
    </submittedName>
</protein>
<dbReference type="PROSITE" id="PS50925">
    <property type="entry name" value="BLUF"/>
    <property type="match status" value="1"/>
</dbReference>
<gene>
    <name evidence="3" type="ORF">AB6T85_02445</name>
</gene>
<dbReference type="SMART" id="SM01034">
    <property type="entry name" value="BLUF"/>
    <property type="match status" value="1"/>
</dbReference>
<dbReference type="InterPro" id="IPR050706">
    <property type="entry name" value="Cyclic-di-GMP_PDE-like"/>
</dbReference>